<dbReference type="EMBL" id="VUJU01008340">
    <property type="protein sequence ID" value="KAF0732196.1"/>
    <property type="molecule type" value="Genomic_DNA"/>
</dbReference>
<evidence type="ECO:0000256" key="4">
    <source>
        <dbReference type="ARBA" id="ARBA00038114"/>
    </source>
</evidence>
<keyword evidence="1" id="KW-0243">Dynein</keyword>
<reference evidence="6 7" key="1">
    <citation type="submission" date="2019-08" db="EMBL/GenBank/DDBJ databases">
        <title>Whole genome of Aphis craccivora.</title>
        <authorList>
            <person name="Voronova N.V."/>
            <person name="Shulinski R.S."/>
            <person name="Bandarenka Y.V."/>
            <person name="Zhorov D.G."/>
            <person name="Warner D."/>
        </authorList>
    </citation>
    <scope>NUCLEOTIDE SEQUENCE [LARGE SCALE GENOMIC DNA]</scope>
    <source>
        <strain evidence="6">180601</strain>
        <tissue evidence="6">Whole Body</tissue>
    </source>
</reference>
<dbReference type="GO" id="GO:0097546">
    <property type="term" value="C:ciliary base"/>
    <property type="evidence" value="ECO:0007669"/>
    <property type="project" value="TreeGrafter"/>
</dbReference>
<evidence type="ECO:0000256" key="2">
    <source>
        <dbReference type="ARBA" id="ARBA00023054"/>
    </source>
</evidence>
<comment type="caution">
    <text evidence="6">The sequence shown here is derived from an EMBL/GenBank/DDBJ whole genome shotgun (WGS) entry which is preliminary data.</text>
</comment>
<evidence type="ECO:0000313" key="6">
    <source>
        <dbReference type="EMBL" id="KAF0732196.1"/>
    </source>
</evidence>
<organism evidence="6 7">
    <name type="scientific">Aphis craccivora</name>
    <name type="common">Cowpea aphid</name>
    <dbReference type="NCBI Taxonomy" id="307492"/>
    <lineage>
        <taxon>Eukaryota</taxon>
        <taxon>Metazoa</taxon>
        <taxon>Ecdysozoa</taxon>
        <taxon>Arthropoda</taxon>
        <taxon>Hexapoda</taxon>
        <taxon>Insecta</taxon>
        <taxon>Pterygota</taxon>
        <taxon>Neoptera</taxon>
        <taxon>Paraneoptera</taxon>
        <taxon>Hemiptera</taxon>
        <taxon>Sternorrhyncha</taxon>
        <taxon>Aphidomorpha</taxon>
        <taxon>Aphidoidea</taxon>
        <taxon>Aphididae</taxon>
        <taxon>Aphidini</taxon>
        <taxon>Aphis</taxon>
        <taxon>Aphis</taxon>
    </lineage>
</organism>
<dbReference type="GO" id="GO:0030286">
    <property type="term" value="C:dynein complex"/>
    <property type="evidence" value="ECO:0007669"/>
    <property type="project" value="UniProtKB-KW"/>
</dbReference>
<dbReference type="AlphaFoldDB" id="A0A6G0WXI7"/>
<sequence>FCVNKSTTMGEKIVPLEMNLVRYSNPVAVTEREEKMAIKKLDEKDGLILNEKIKECDEILNCILPPREWEENGKQWRQKVSNQPATRMDVIKLTEMLDMSLQHLQARETGICPIRRALYSQCFDEIIRQVTINCAERGLLLLKVRDELKMTMDAYRSLYESSIAFGIRKSLSAEHNRLDMQDRLTELEVEKQKIKDDLATAIAKYEMAQRQGTEQRIAEQQRHNEEINFLKRSNQQLKAQLEGIIAPKK</sequence>
<dbReference type="GO" id="GO:0005930">
    <property type="term" value="C:axoneme"/>
    <property type="evidence" value="ECO:0007669"/>
    <property type="project" value="TreeGrafter"/>
</dbReference>
<dbReference type="PANTHER" id="PTHR13183:SF0">
    <property type="entry name" value="AXONEMAL DYNEIN LIGHT INTERMEDIATE POLYPEPTIDE 1"/>
    <property type="match status" value="1"/>
</dbReference>
<protein>
    <submittedName>
        <fullName evidence="6">33 kDa inner dynein arm light chain, axonemal</fullName>
    </submittedName>
</protein>
<dbReference type="Pfam" id="PF10211">
    <property type="entry name" value="Ax_dynein_light"/>
    <property type="match status" value="1"/>
</dbReference>
<gene>
    <name evidence="6" type="ORF">FWK35_00030604</name>
</gene>
<proteinExistence type="inferred from homology"/>
<dbReference type="OrthoDB" id="273640at2759"/>
<evidence type="ECO:0000256" key="1">
    <source>
        <dbReference type="ARBA" id="ARBA00023017"/>
    </source>
</evidence>
<dbReference type="PANTHER" id="PTHR13183">
    <property type="entry name" value="AXONEMAL INNER ARM DYNEIN LIGHT CHAIN 28"/>
    <property type="match status" value="1"/>
</dbReference>
<evidence type="ECO:0000256" key="5">
    <source>
        <dbReference type="SAM" id="Coils"/>
    </source>
</evidence>
<keyword evidence="7" id="KW-1185">Reference proteome</keyword>
<feature type="non-terminal residue" evidence="6">
    <location>
        <position position="1"/>
    </location>
</feature>
<dbReference type="Proteomes" id="UP000478052">
    <property type="component" value="Unassembled WGS sequence"/>
</dbReference>
<feature type="coiled-coil region" evidence="5">
    <location>
        <begin position="177"/>
        <end position="240"/>
    </location>
</feature>
<keyword evidence="2 5" id="KW-0175">Coiled coil</keyword>
<dbReference type="GO" id="GO:0045504">
    <property type="term" value="F:dynein heavy chain binding"/>
    <property type="evidence" value="ECO:0007669"/>
    <property type="project" value="TreeGrafter"/>
</dbReference>
<accession>A0A6G0WXI7</accession>
<evidence type="ECO:0000256" key="3">
    <source>
        <dbReference type="ARBA" id="ARBA00023175"/>
    </source>
</evidence>
<keyword evidence="3" id="KW-0505">Motor protein</keyword>
<name>A0A6G0WXI7_APHCR</name>
<dbReference type="InterPro" id="IPR019347">
    <property type="entry name" value="Axonemal_dynein_light_chain"/>
</dbReference>
<evidence type="ECO:0000313" key="7">
    <source>
        <dbReference type="Proteomes" id="UP000478052"/>
    </source>
</evidence>
<comment type="similarity">
    <text evidence="4">Belongs to the inner dynein arm light chain family.</text>
</comment>